<protein>
    <submittedName>
        <fullName evidence="2">Uncharacterized protein</fullName>
    </submittedName>
</protein>
<keyword evidence="1" id="KW-0732">Signal</keyword>
<dbReference type="OrthoDB" id="10329493at2759"/>
<organism evidence="2 3">
    <name type="scientific">Diacronema lutheri</name>
    <name type="common">Unicellular marine alga</name>
    <name type="synonym">Monochrysis lutheri</name>
    <dbReference type="NCBI Taxonomy" id="2081491"/>
    <lineage>
        <taxon>Eukaryota</taxon>
        <taxon>Haptista</taxon>
        <taxon>Haptophyta</taxon>
        <taxon>Pavlovophyceae</taxon>
        <taxon>Pavlovales</taxon>
        <taxon>Pavlovaceae</taxon>
        <taxon>Diacronema</taxon>
    </lineage>
</organism>
<proteinExistence type="predicted"/>
<dbReference type="EMBL" id="JAGTXO010000050">
    <property type="protein sequence ID" value="KAG8458535.1"/>
    <property type="molecule type" value="Genomic_DNA"/>
</dbReference>
<feature type="chain" id="PRO_5035328224" evidence="1">
    <location>
        <begin position="25"/>
        <end position="402"/>
    </location>
</feature>
<evidence type="ECO:0000313" key="2">
    <source>
        <dbReference type="EMBL" id="KAG8458535.1"/>
    </source>
</evidence>
<reference evidence="2" key="1">
    <citation type="submission" date="2021-05" db="EMBL/GenBank/DDBJ databases">
        <title>The genome of the haptophyte Pavlova lutheri (Diacronema luteri, Pavlovales) - a model for lipid biosynthesis in eukaryotic algae.</title>
        <authorList>
            <person name="Hulatt C.J."/>
            <person name="Posewitz M.C."/>
        </authorList>
    </citation>
    <scope>NUCLEOTIDE SEQUENCE</scope>
    <source>
        <strain evidence="2">NIVA-4/92</strain>
    </source>
</reference>
<dbReference type="Proteomes" id="UP000751190">
    <property type="component" value="Unassembled WGS sequence"/>
</dbReference>
<gene>
    <name evidence="2" type="ORF">KFE25_003070</name>
</gene>
<sequence length="402" mass="45564">MARRRLRFSLKLLLLLGGAGRAVGWKVLRAFESKSPERLGADVCWSKRQIEKEEFENLRLEHLACLAKTGTKGTAQSSLSDLGGKMVHERLPDDQCKTLPVSASPLKDRKTGLCTWQALAMYPKGEWVSKRQAAHYLGPSAFANYGKETVGMKGACASKRNWYRCPSFNHDREWLPEIVRQGKCAMRFVTPPMLYNITGRPLRVLLHGDSLFKGTFKSFVCQFNEWVEWERHFAYPRKESHFAEVWLAQVGPLLVQYNYRDGSYNYTSELAKSTPLLDIDEFDVIFTNYGYGSGSYREMTARRGYNGPIVGVSHACARCRATDPKLFAQCADNSVRKLDCTRRAGVLSIDFCTMTLPYNGYKAQWAPGGTVMNSMDPHMCSPGPDDQLVNHMMHVMASYFRK</sequence>
<accession>A0A8J5X8P3</accession>
<comment type="caution">
    <text evidence="2">The sequence shown here is derived from an EMBL/GenBank/DDBJ whole genome shotgun (WGS) entry which is preliminary data.</text>
</comment>
<evidence type="ECO:0000256" key="1">
    <source>
        <dbReference type="SAM" id="SignalP"/>
    </source>
</evidence>
<evidence type="ECO:0000313" key="3">
    <source>
        <dbReference type="Proteomes" id="UP000751190"/>
    </source>
</evidence>
<keyword evidence="3" id="KW-1185">Reference proteome</keyword>
<feature type="signal peptide" evidence="1">
    <location>
        <begin position="1"/>
        <end position="24"/>
    </location>
</feature>
<name>A0A8J5X8P3_DIALT</name>
<dbReference type="AlphaFoldDB" id="A0A8J5X8P3"/>